<name>G0P1W0_CAEBE</name>
<dbReference type="OrthoDB" id="5778789at2759"/>
<dbReference type="STRING" id="135651.G0P1W0"/>
<reference evidence="2" key="1">
    <citation type="submission" date="2011-07" db="EMBL/GenBank/DDBJ databases">
        <authorList>
            <consortium name="Caenorhabditis brenneri Sequencing and Analysis Consortium"/>
            <person name="Wilson R.K."/>
        </authorList>
    </citation>
    <scope>NUCLEOTIDE SEQUENCE [LARGE SCALE GENOMIC DNA]</scope>
    <source>
        <strain evidence="2">PB2801</strain>
    </source>
</reference>
<dbReference type="AlphaFoldDB" id="G0P1W0"/>
<accession>G0P1W0</accession>
<proteinExistence type="predicted"/>
<keyword evidence="2" id="KW-1185">Reference proteome</keyword>
<organism evidence="2">
    <name type="scientific">Caenorhabditis brenneri</name>
    <name type="common">Nematode worm</name>
    <dbReference type="NCBI Taxonomy" id="135651"/>
    <lineage>
        <taxon>Eukaryota</taxon>
        <taxon>Metazoa</taxon>
        <taxon>Ecdysozoa</taxon>
        <taxon>Nematoda</taxon>
        <taxon>Chromadorea</taxon>
        <taxon>Rhabditida</taxon>
        <taxon>Rhabditina</taxon>
        <taxon>Rhabditomorpha</taxon>
        <taxon>Rhabditoidea</taxon>
        <taxon>Rhabditidae</taxon>
        <taxon>Peloderinae</taxon>
        <taxon>Caenorhabditis</taxon>
    </lineage>
</organism>
<evidence type="ECO:0000313" key="1">
    <source>
        <dbReference type="EMBL" id="EGT42828.1"/>
    </source>
</evidence>
<dbReference type="EMBL" id="GL380019">
    <property type="protein sequence ID" value="EGT42828.1"/>
    <property type="molecule type" value="Genomic_DNA"/>
</dbReference>
<gene>
    <name evidence="1" type="ORF">CAEBREN_25606</name>
</gene>
<dbReference type="HOGENOM" id="CLU_2742306_0_0_1"/>
<dbReference type="InParanoid" id="G0P1W0"/>
<sequence>MYELMQPAINDRIEIYQEVYKVTSNEAYLGQAVFLKFLDLERLSNLHLMYLVLSEECDFSIAHVEMIIRRH</sequence>
<dbReference type="Proteomes" id="UP000008068">
    <property type="component" value="Unassembled WGS sequence"/>
</dbReference>
<protein>
    <submittedName>
        <fullName evidence="1">Uncharacterized protein</fullName>
    </submittedName>
</protein>
<evidence type="ECO:0000313" key="2">
    <source>
        <dbReference type="Proteomes" id="UP000008068"/>
    </source>
</evidence>